<accession>A0ABW4GAH3</accession>
<keyword evidence="2" id="KW-1185">Reference proteome</keyword>
<name>A0ABW4GAH3_9ACTN</name>
<protein>
    <submittedName>
        <fullName evidence="1">Uncharacterized protein</fullName>
    </submittedName>
</protein>
<evidence type="ECO:0000313" key="2">
    <source>
        <dbReference type="Proteomes" id="UP001597097"/>
    </source>
</evidence>
<evidence type="ECO:0000313" key="1">
    <source>
        <dbReference type="EMBL" id="MFD1539795.1"/>
    </source>
</evidence>
<organism evidence="1 2">
    <name type="scientific">Nonomuraea guangzhouensis</name>
    <dbReference type="NCBI Taxonomy" id="1291555"/>
    <lineage>
        <taxon>Bacteria</taxon>
        <taxon>Bacillati</taxon>
        <taxon>Actinomycetota</taxon>
        <taxon>Actinomycetes</taxon>
        <taxon>Streptosporangiales</taxon>
        <taxon>Streptosporangiaceae</taxon>
        <taxon>Nonomuraea</taxon>
    </lineage>
</organism>
<comment type="caution">
    <text evidence="1">The sequence shown here is derived from an EMBL/GenBank/DDBJ whole genome shotgun (WGS) entry which is preliminary data.</text>
</comment>
<gene>
    <name evidence="1" type="ORF">ACFSJ0_22265</name>
</gene>
<dbReference type="RefSeq" id="WP_281428931.1">
    <property type="nucleotide sequence ID" value="NZ_JAHKRM010000018.1"/>
</dbReference>
<dbReference type="EMBL" id="JBHUCM010000018">
    <property type="protein sequence ID" value="MFD1539795.1"/>
    <property type="molecule type" value="Genomic_DNA"/>
</dbReference>
<reference evidence="2" key="1">
    <citation type="journal article" date="2019" name="Int. J. Syst. Evol. Microbiol.">
        <title>The Global Catalogue of Microorganisms (GCM) 10K type strain sequencing project: providing services to taxonomists for standard genome sequencing and annotation.</title>
        <authorList>
            <consortium name="The Broad Institute Genomics Platform"/>
            <consortium name="The Broad Institute Genome Sequencing Center for Infectious Disease"/>
            <person name="Wu L."/>
            <person name="Ma J."/>
        </authorList>
    </citation>
    <scope>NUCLEOTIDE SEQUENCE [LARGE SCALE GENOMIC DNA]</scope>
    <source>
        <strain evidence="2">CGMCC 1.15399</strain>
    </source>
</reference>
<dbReference type="Proteomes" id="UP001597097">
    <property type="component" value="Unassembled WGS sequence"/>
</dbReference>
<proteinExistence type="predicted"/>
<sequence length="44" mass="5083">MRIWLSNRLASEAFLRRVAACGGWAGMDLTERLSATRQQMRWAD</sequence>